<protein>
    <submittedName>
        <fullName evidence="1">Uncharacterized protein</fullName>
    </submittedName>
</protein>
<dbReference type="AlphaFoldDB" id="A0A2M9HTH7"/>
<gene>
    <name evidence="1" type="ORF">CUU80_03065</name>
</gene>
<name>A0A2M9HTH7_9BIFI</name>
<sequence>MVPVFPISLTLFVEYVAEARQSEIEAAGKTLHPLSTDSALRTDTDFDAFERQILDDDKN</sequence>
<dbReference type="EMBL" id="PGLQ01000001">
    <property type="protein sequence ID" value="PJM80113.1"/>
    <property type="molecule type" value="Genomic_DNA"/>
</dbReference>
<reference evidence="1 2" key="1">
    <citation type="submission" date="2017-11" db="EMBL/GenBank/DDBJ databases">
        <title>Draft genome sequences of strains TRE 1, TRE D, TRE H and TRI 7, isolated from tamarins, belonging to four potential novel Bifidobacterium species.</title>
        <authorList>
            <person name="Mattarelli P."/>
            <person name="Modesto M."/>
            <person name="Bonetti A."/>
            <person name="Puglisi E."/>
            <person name="Morelli L."/>
        </authorList>
    </citation>
    <scope>NUCLEOTIDE SEQUENCE [LARGE SCALE GENOMIC DNA]</scope>
    <source>
        <strain evidence="2">TRED</strain>
    </source>
</reference>
<organism evidence="1 2">
    <name type="scientific">Bifidobacterium scaligerum</name>
    <dbReference type="NCBI Taxonomy" id="2052656"/>
    <lineage>
        <taxon>Bacteria</taxon>
        <taxon>Bacillati</taxon>
        <taxon>Actinomycetota</taxon>
        <taxon>Actinomycetes</taxon>
        <taxon>Bifidobacteriales</taxon>
        <taxon>Bifidobacteriaceae</taxon>
        <taxon>Bifidobacterium</taxon>
    </lineage>
</organism>
<keyword evidence="2" id="KW-1185">Reference proteome</keyword>
<evidence type="ECO:0000313" key="2">
    <source>
        <dbReference type="Proteomes" id="UP000228755"/>
    </source>
</evidence>
<evidence type="ECO:0000313" key="1">
    <source>
        <dbReference type="EMBL" id="PJM80113.1"/>
    </source>
</evidence>
<accession>A0A2M9HTH7</accession>
<comment type="caution">
    <text evidence="1">The sequence shown here is derived from an EMBL/GenBank/DDBJ whole genome shotgun (WGS) entry which is preliminary data.</text>
</comment>
<dbReference type="Proteomes" id="UP000228755">
    <property type="component" value="Unassembled WGS sequence"/>
</dbReference>
<proteinExistence type="predicted"/>